<dbReference type="SMART" id="SM00066">
    <property type="entry name" value="GAL4"/>
    <property type="match status" value="1"/>
</dbReference>
<dbReference type="PROSITE" id="PS50048">
    <property type="entry name" value="ZN2_CY6_FUNGAL_2"/>
    <property type="match status" value="1"/>
</dbReference>
<feature type="compositionally biased region" description="Low complexity" evidence="1">
    <location>
        <begin position="96"/>
        <end position="119"/>
    </location>
</feature>
<feature type="region of interest" description="Disordered" evidence="1">
    <location>
        <begin position="75"/>
        <end position="129"/>
    </location>
</feature>
<dbReference type="PANTHER" id="PTHR31986">
    <property type="entry name" value="REGULATOR OF DRUG SENSITIVITY 2"/>
    <property type="match status" value="1"/>
</dbReference>
<feature type="compositionally biased region" description="Low complexity" evidence="1">
    <location>
        <begin position="308"/>
        <end position="321"/>
    </location>
</feature>
<accession>A0AA88H0V1</accession>
<feature type="region of interest" description="Disordered" evidence="1">
    <location>
        <begin position="358"/>
        <end position="399"/>
    </location>
</feature>
<feature type="region of interest" description="Disordered" evidence="1">
    <location>
        <begin position="162"/>
        <end position="228"/>
    </location>
</feature>
<feature type="compositionally biased region" description="Polar residues" evidence="1">
    <location>
        <begin position="49"/>
        <end position="60"/>
    </location>
</feature>
<dbReference type="PROSITE" id="PS00463">
    <property type="entry name" value="ZN2_CY6_FUNGAL_1"/>
    <property type="match status" value="1"/>
</dbReference>
<dbReference type="InterPro" id="IPR036864">
    <property type="entry name" value="Zn2-C6_fun-type_DNA-bd_sf"/>
</dbReference>
<evidence type="ECO:0000256" key="1">
    <source>
        <dbReference type="SAM" id="MobiDB-lite"/>
    </source>
</evidence>
<feature type="compositionally biased region" description="Polar residues" evidence="1">
    <location>
        <begin position="383"/>
        <end position="393"/>
    </location>
</feature>
<proteinExistence type="predicted"/>
<evidence type="ECO:0000313" key="3">
    <source>
        <dbReference type="EMBL" id="KAG2389444.1"/>
    </source>
</evidence>
<reference evidence="3 4" key="1">
    <citation type="journal article" date="2018" name="BMC Genomics">
        <title>The genome of Naegleria lovaniensis, the basis for a comparative approach to unravel pathogenicity factors of the human pathogenic amoeba N. fowleri.</title>
        <authorList>
            <person name="Liechti N."/>
            <person name="Schurch N."/>
            <person name="Bruggmann R."/>
            <person name="Wittwer M."/>
        </authorList>
    </citation>
    <scope>NUCLEOTIDE SEQUENCE [LARGE SCALE GENOMIC DNA]</scope>
    <source>
        <strain evidence="3 4">ATCC 30569</strain>
    </source>
</reference>
<dbReference type="GO" id="GO:0008270">
    <property type="term" value="F:zinc ion binding"/>
    <property type="evidence" value="ECO:0007669"/>
    <property type="project" value="InterPro"/>
</dbReference>
<feature type="compositionally biased region" description="Polar residues" evidence="1">
    <location>
        <begin position="427"/>
        <end position="436"/>
    </location>
</feature>
<dbReference type="RefSeq" id="XP_044553436.1">
    <property type="nucleotide sequence ID" value="XM_044689944.1"/>
</dbReference>
<protein>
    <recommendedName>
        <fullName evidence="2">Zn(2)-C6 fungal-type domain-containing protein</fullName>
    </recommendedName>
</protein>
<feature type="compositionally biased region" description="Basic and acidic residues" evidence="1">
    <location>
        <begin position="497"/>
        <end position="509"/>
    </location>
</feature>
<feature type="compositionally biased region" description="Basic residues" evidence="1">
    <location>
        <begin position="165"/>
        <end position="174"/>
    </location>
</feature>
<dbReference type="GO" id="GO:0000981">
    <property type="term" value="F:DNA-binding transcription factor activity, RNA polymerase II-specific"/>
    <property type="evidence" value="ECO:0007669"/>
    <property type="project" value="InterPro"/>
</dbReference>
<name>A0AA88H0V1_NAELO</name>
<feature type="compositionally biased region" description="Low complexity" evidence="1">
    <location>
        <begin position="437"/>
        <end position="456"/>
    </location>
</feature>
<feature type="region of interest" description="Disordered" evidence="1">
    <location>
        <begin position="486"/>
        <end position="511"/>
    </location>
</feature>
<feature type="region of interest" description="Disordered" evidence="1">
    <location>
        <begin position="1"/>
        <end position="60"/>
    </location>
</feature>
<sequence length="595" mass="64888">MNESSGGLQSEHYHHHGSSTSSSSSPPSSPPLSSIFSKQPSRFEDFNQPRATSLSSDPTHSSLLTQVILDHGQTDDLFSESSLPTFQPISLPPSTSPSTLNESDNQSSPKKKTNSTNKTKTPRKPYVKRACVNCKQSHAACDDSRPCKRCISLKLEDQCVDAVRKKSTSQKRKINSKESDEENSTTILNKSEKKGKKNKSITDLHSELGADSNNGPNNPSSSTEDITRHDSTETMNNHNLTSQQLVGHTAFPLLHFNPGHAPPYFVMIPMITNSGSSCHAPTTTTTTMKSNISLPDTNQPPRHSSLVSQQPSSSSFPISSSSPSTTSFSPFPFIPSTTAAVPPFPSHQPLLTSSSLQTHALSSNSTTTKTNSSQQHRHFGNNKMMTTSNSTAPHSPLDFLSENGSELLVSPALSTPSFFSNPFPSHENGSNQMDHLNNNNGGKKSNPPNSLSSLNNTFSDEEGVVDIITQEASLLKSQIAKHGVHFQDETSNGNSNHGDDHENSRDSAENTHISQSNLDDLALLSPFLNENQELVNSETEIRNLASSASKSRLEDLVLLMWKKQNTQTQEIQDLKQLVTELMSIVKQSKFNRDSK</sequence>
<dbReference type="InterPro" id="IPR001138">
    <property type="entry name" value="Zn2Cys6_DnaBD"/>
</dbReference>
<feature type="compositionally biased region" description="Low complexity" evidence="1">
    <location>
        <begin position="212"/>
        <end position="222"/>
    </location>
</feature>
<dbReference type="SUPFAM" id="SSF57701">
    <property type="entry name" value="Zn2/Cys6 DNA-binding domain"/>
    <property type="match status" value="1"/>
</dbReference>
<dbReference type="CDD" id="cd00067">
    <property type="entry name" value="GAL4"/>
    <property type="match status" value="1"/>
</dbReference>
<organism evidence="3 4">
    <name type="scientific">Naegleria lovaniensis</name>
    <name type="common">Amoeba</name>
    <dbReference type="NCBI Taxonomy" id="51637"/>
    <lineage>
        <taxon>Eukaryota</taxon>
        <taxon>Discoba</taxon>
        <taxon>Heterolobosea</taxon>
        <taxon>Tetramitia</taxon>
        <taxon>Eutetramitia</taxon>
        <taxon>Vahlkampfiidae</taxon>
        <taxon>Naegleria</taxon>
    </lineage>
</organism>
<feature type="region of interest" description="Disordered" evidence="1">
    <location>
        <begin position="279"/>
        <end position="321"/>
    </location>
</feature>
<evidence type="ECO:0000313" key="4">
    <source>
        <dbReference type="Proteomes" id="UP000816034"/>
    </source>
</evidence>
<comment type="caution">
    <text evidence="3">The sequence shown here is derived from an EMBL/GenBank/DDBJ whole genome shotgun (WGS) entry which is preliminary data.</text>
</comment>
<dbReference type="GeneID" id="68106457"/>
<gene>
    <name evidence="3" type="ORF">C9374_014004</name>
</gene>
<feature type="region of interest" description="Disordered" evidence="1">
    <location>
        <begin position="419"/>
        <end position="457"/>
    </location>
</feature>
<feature type="compositionally biased region" description="Low complexity" evidence="1">
    <location>
        <begin position="18"/>
        <end position="34"/>
    </location>
</feature>
<dbReference type="Proteomes" id="UP000816034">
    <property type="component" value="Unassembled WGS sequence"/>
</dbReference>
<dbReference type="InterPro" id="IPR053045">
    <property type="entry name" value="Zinc_cluster_trans_reg"/>
</dbReference>
<feature type="compositionally biased region" description="Polar residues" evidence="1">
    <location>
        <begin position="288"/>
        <end position="307"/>
    </location>
</feature>
<dbReference type="AlphaFoldDB" id="A0AA88H0V1"/>
<dbReference type="PANTHER" id="PTHR31986:SF7">
    <property type="entry name" value="REGULATOR OF DRUG SENSITIVITY 2"/>
    <property type="match status" value="1"/>
</dbReference>
<feature type="domain" description="Zn(2)-C6 fungal-type" evidence="2">
    <location>
        <begin position="130"/>
        <end position="161"/>
    </location>
</feature>
<keyword evidence="4" id="KW-1185">Reference proteome</keyword>
<feature type="compositionally biased region" description="Low complexity" evidence="1">
    <location>
        <begin position="362"/>
        <end position="373"/>
    </location>
</feature>
<dbReference type="EMBL" id="PYSW02000007">
    <property type="protein sequence ID" value="KAG2389444.1"/>
    <property type="molecule type" value="Genomic_DNA"/>
</dbReference>
<evidence type="ECO:0000259" key="2">
    <source>
        <dbReference type="PROSITE" id="PS50048"/>
    </source>
</evidence>